<sequence>MPRLSNLMSTRQSAILDRWLGQVLDCYPPETAKMMKADQDPFSNPMAHQLARGLKALFSVIVEEQGTEAALAALDEVLRVMALQSFNPSRGLAFIFFLKQVVRQELARELEEVDLTQELADLDSTIDGLALLGFDVFMQRREKLYEIRMEEMKQRISCFLRKTGLDLMNP</sequence>
<comment type="caution">
    <text evidence="2">The sequence shown here is derived from an EMBL/GenBank/DDBJ whole genome shotgun (WGS) entry which is preliminary data.</text>
</comment>
<gene>
    <name evidence="2" type="ORF">ENT08_09015</name>
</gene>
<feature type="domain" description="RsbT co-antagonist protein RsbRD N-terminal" evidence="1">
    <location>
        <begin position="14"/>
        <end position="150"/>
    </location>
</feature>
<name>A0A7V4LDP4_9BACT</name>
<proteinExistence type="predicted"/>
<protein>
    <recommendedName>
        <fullName evidence="1">RsbT co-antagonist protein RsbRD N-terminal domain-containing protein</fullName>
    </recommendedName>
</protein>
<reference evidence="2" key="1">
    <citation type="journal article" date="2020" name="mSystems">
        <title>Genome- and Community-Level Interaction Insights into Carbon Utilization and Element Cycling Functions of Hydrothermarchaeota in Hydrothermal Sediment.</title>
        <authorList>
            <person name="Zhou Z."/>
            <person name="Liu Y."/>
            <person name="Xu W."/>
            <person name="Pan J."/>
            <person name="Luo Z.H."/>
            <person name="Li M."/>
        </authorList>
    </citation>
    <scope>NUCLEOTIDE SEQUENCE [LARGE SCALE GENOMIC DNA]</scope>
    <source>
        <strain evidence="2">SpSt-548</strain>
    </source>
</reference>
<evidence type="ECO:0000313" key="2">
    <source>
        <dbReference type="EMBL" id="HGS05852.1"/>
    </source>
</evidence>
<dbReference type="AlphaFoldDB" id="A0A7V4LDP4"/>
<organism evidence="2">
    <name type="scientific">Desulfobacca acetoxidans</name>
    <dbReference type="NCBI Taxonomy" id="60893"/>
    <lineage>
        <taxon>Bacteria</taxon>
        <taxon>Pseudomonadati</taxon>
        <taxon>Thermodesulfobacteriota</taxon>
        <taxon>Desulfobaccia</taxon>
        <taxon>Desulfobaccales</taxon>
        <taxon>Desulfobaccaceae</taxon>
        <taxon>Desulfobacca</taxon>
    </lineage>
</organism>
<dbReference type="EMBL" id="DSXI01000536">
    <property type="protein sequence ID" value="HGS05852.1"/>
    <property type="molecule type" value="Genomic_DNA"/>
</dbReference>
<dbReference type="Pfam" id="PF14361">
    <property type="entry name" value="RsbRD_N"/>
    <property type="match status" value="1"/>
</dbReference>
<accession>A0A7V4LDP4</accession>
<dbReference type="InterPro" id="IPR025751">
    <property type="entry name" value="RsbRD_N_dom"/>
</dbReference>
<evidence type="ECO:0000259" key="1">
    <source>
        <dbReference type="Pfam" id="PF14361"/>
    </source>
</evidence>